<comment type="caution">
    <text evidence="1">The sequence shown here is derived from an EMBL/GenBank/DDBJ whole genome shotgun (WGS) entry which is preliminary data.</text>
</comment>
<proteinExistence type="predicted"/>
<protein>
    <submittedName>
        <fullName evidence="1">Uncharacterized protein</fullName>
    </submittedName>
</protein>
<reference evidence="1 2" key="1">
    <citation type="submission" date="2023-07" db="EMBL/GenBank/DDBJ databases">
        <title>Sorghum-associated microbial communities from plants grown in Nebraska, USA.</title>
        <authorList>
            <person name="Schachtman D."/>
        </authorList>
    </citation>
    <scope>NUCLEOTIDE SEQUENCE [LARGE SCALE GENOMIC DNA]</scope>
    <source>
        <strain evidence="1 2">DS1307</strain>
    </source>
</reference>
<accession>A0ABT9PVY3</accession>
<gene>
    <name evidence="1" type="ORF">J2T09_003430</name>
</gene>
<name>A0ABT9PVY3_9HYPH</name>
<evidence type="ECO:0000313" key="2">
    <source>
        <dbReference type="Proteomes" id="UP001241472"/>
    </source>
</evidence>
<keyword evidence="2" id="KW-1185">Reference proteome</keyword>
<dbReference type="Proteomes" id="UP001241472">
    <property type="component" value="Unassembled WGS sequence"/>
</dbReference>
<sequence>MIEYETKKPQFADDRSAIYELAKNTDLAMTTLSAFI</sequence>
<evidence type="ECO:0000313" key="1">
    <source>
        <dbReference type="EMBL" id="MDP9838658.1"/>
    </source>
</evidence>
<dbReference type="EMBL" id="JAUSRF010000011">
    <property type="protein sequence ID" value="MDP9838658.1"/>
    <property type="molecule type" value="Genomic_DNA"/>
</dbReference>
<organism evidence="1 2">
    <name type="scientific">Neorhizobium huautlense</name>
    <dbReference type="NCBI Taxonomy" id="67774"/>
    <lineage>
        <taxon>Bacteria</taxon>
        <taxon>Pseudomonadati</taxon>
        <taxon>Pseudomonadota</taxon>
        <taxon>Alphaproteobacteria</taxon>
        <taxon>Hyphomicrobiales</taxon>
        <taxon>Rhizobiaceae</taxon>
        <taxon>Rhizobium/Agrobacterium group</taxon>
        <taxon>Neorhizobium</taxon>
    </lineage>
</organism>